<name>A0A0E9R0Y7_ANGAN</name>
<organism evidence="1">
    <name type="scientific">Anguilla anguilla</name>
    <name type="common">European freshwater eel</name>
    <name type="synonym">Muraena anguilla</name>
    <dbReference type="NCBI Taxonomy" id="7936"/>
    <lineage>
        <taxon>Eukaryota</taxon>
        <taxon>Metazoa</taxon>
        <taxon>Chordata</taxon>
        <taxon>Craniata</taxon>
        <taxon>Vertebrata</taxon>
        <taxon>Euteleostomi</taxon>
        <taxon>Actinopterygii</taxon>
        <taxon>Neopterygii</taxon>
        <taxon>Teleostei</taxon>
        <taxon>Anguilliformes</taxon>
        <taxon>Anguillidae</taxon>
        <taxon>Anguilla</taxon>
    </lineage>
</organism>
<accession>A0A0E9R0Y7</accession>
<dbReference type="EMBL" id="GBXM01086412">
    <property type="protein sequence ID" value="JAH22165.1"/>
    <property type="molecule type" value="Transcribed_RNA"/>
</dbReference>
<proteinExistence type="predicted"/>
<reference evidence="1" key="2">
    <citation type="journal article" date="2015" name="Fish Shellfish Immunol.">
        <title>Early steps in the European eel (Anguilla anguilla)-Vibrio vulnificus interaction in the gills: Role of the RtxA13 toxin.</title>
        <authorList>
            <person name="Callol A."/>
            <person name="Pajuelo D."/>
            <person name="Ebbesson L."/>
            <person name="Teles M."/>
            <person name="MacKenzie S."/>
            <person name="Amaro C."/>
        </authorList>
    </citation>
    <scope>NUCLEOTIDE SEQUENCE</scope>
</reference>
<dbReference type="AlphaFoldDB" id="A0A0E9R0Y7"/>
<sequence length="24" mass="2988">MEREKPQFHHVLFIQICTQWVICT</sequence>
<evidence type="ECO:0000313" key="1">
    <source>
        <dbReference type="EMBL" id="JAH22165.1"/>
    </source>
</evidence>
<reference evidence="1" key="1">
    <citation type="submission" date="2014-11" db="EMBL/GenBank/DDBJ databases">
        <authorList>
            <person name="Amaro Gonzalez C."/>
        </authorList>
    </citation>
    <scope>NUCLEOTIDE SEQUENCE</scope>
</reference>
<protein>
    <submittedName>
        <fullName evidence="1">Uncharacterized protein</fullName>
    </submittedName>
</protein>